<evidence type="ECO:0000256" key="4">
    <source>
        <dbReference type="ARBA" id="ARBA00023012"/>
    </source>
</evidence>
<dbReference type="GO" id="GO:0043565">
    <property type="term" value="F:sequence-specific DNA binding"/>
    <property type="evidence" value="ECO:0007669"/>
    <property type="project" value="InterPro"/>
</dbReference>
<dbReference type="CDD" id="cd17536">
    <property type="entry name" value="REC_YesN-like"/>
    <property type="match status" value="1"/>
</dbReference>
<dbReference type="SUPFAM" id="SSF52172">
    <property type="entry name" value="CheY-like"/>
    <property type="match status" value="1"/>
</dbReference>
<keyword evidence="12" id="KW-1185">Reference proteome</keyword>
<evidence type="ECO:0000256" key="6">
    <source>
        <dbReference type="ARBA" id="ARBA00023125"/>
    </source>
</evidence>
<dbReference type="InterPro" id="IPR001789">
    <property type="entry name" value="Sig_transdc_resp-reg_receiver"/>
</dbReference>
<dbReference type="PROSITE" id="PS01124">
    <property type="entry name" value="HTH_ARAC_FAMILY_2"/>
    <property type="match status" value="1"/>
</dbReference>
<dbReference type="Pfam" id="PF12833">
    <property type="entry name" value="HTH_18"/>
    <property type="match status" value="1"/>
</dbReference>
<sequence>MYRLIIVDDEAEIRAGLCNYFPWNQLGFEVAGQFENGLQALEYIESCPVDVLLCDIRMPFMSGLELAKELNARGSQVKILLLSGYREFDYAREALEYGVKDYIIKPTKYDELIKSFSKIKAELDREKAPKEPAEKAGEGIGYNEKVIATVKNYLQDNFQTATLEEAAQLVHMNPFYLSKFFKDKTGENFSDFLIAVRMERAARFLNDIAYKTYEISEMVGYSNPKNFTRTFKKYFGKTPKEFRNFS</sequence>
<reference evidence="11 12" key="1">
    <citation type="submission" date="2019-03" db="EMBL/GenBank/DDBJ databases">
        <title>Genomic Encyclopedia of Type Strains, Phase IV (KMG-IV): sequencing the most valuable type-strain genomes for metagenomic binning, comparative biology and taxonomic classification.</title>
        <authorList>
            <person name="Goeker M."/>
        </authorList>
    </citation>
    <scope>NUCLEOTIDE SEQUENCE [LARGE SCALE GENOMIC DNA]</scope>
    <source>
        <strain evidence="11 12">LX-B</strain>
    </source>
</reference>
<evidence type="ECO:0000256" key="3">
    <source>
        <dbReference type="ARBA" id="ARBA00022553"/>
    </source>
</evidence>
<dbReference type="GO" id="GO:0003700">
    <property type="term" value="F:DNA-binding transcription factor activity"/>
    <property type="evidence" value="ECO:0007669"/>
    <property type="project" value="InterPro"/>
</dbReference>
<evidence type="ECO:0000256" key="5">
    <source>
        <dbReference type="ARBA" id="ARBA00023015"/>
    </source>
</evidence>
<dbReference type="Gene3D" id="1.10.10.60">
    <property type="entry name" value="Homeodomain-like"/>
    <property type="match status" value="2"/>
</dbReference>
<dbReference type="InterPro" id="IPR011006">
    <property type="entry name" value="CheY-like_superfamily"/>
</dbReference>
<dbReference type="Pfam" id="PF00072">
    <property type="entry name" value="Response_reg"/>
    <property type="match status" value="1"/>
</dbReference>
<keyword evidence="4" id="KW-0902">Two-component regulatory system</keyword>
<evidence type="ECO:0000256" key="2">
    <source>
        <dbReference type="ARBA" id="ARBA00022490"/>
    </source>
</evidence>
<evidence type="ECO:0000256" key="1">
    <source>
        <dbReference type="ARBA" id="ARBA00004496"/>
    </source>
</evidence>
<dbReference type="PRINTS" id="PR00032">
    <property type="entry name" value="HTHARAC"/>
</dbReference>
<dbReference type="GO" id="GO:0000160">
    <property type="term" value="P:phosphorelay signal transduction system"/>
    <property type="evidence" value="ECO:0007669"/>
    <property type="project" value="UniProtKB-KW"/>
</dbReference>
<dbReference type="PROSITE" id="PS50110">
    <property type="entry name" value="RESPONSE_REGULATORY"/>
    <property type="match status" value="1"/>
</dbReference>
<comment type="caution">
    <text evidence="11">The sequence shown here is derived from an EMBL/GenBank/DDBJ whole genome shotgun (WGS) entry which is preliminary data.</text>
</comment>
<keyword evidence="2" id="KW-0963">Cytoplasm</keyword>
<comment type="subcellular location">
    <subcellularLocation>
        <location evidence="1">Cytoplasm</location>
    </subcellularLocation>
</comment>
<evidence type="ECO:0000256" key="8">
    <source>
        <dbReference type="PROSITE-ProRule" id="PRU00169"/>
    </source>
</evidence>
<proteinExistence type="predicted"/>
<keyword evidence="6" id="KW-0238">DNA-binding</keyword>
<dbReference type="Proteomes" id="UP000295008">
    <property type="component" value="Unassembled WGS sequence"/>
</dbReference>
<dbReference type="RefSeq" id="WP_132014111.1">
    <property type="nucleotide sequence ID" value="NZ_SLUN01000010.1"/>
</dbReference>
<dbReference type="SUPFAM" id="SSF46689">
    <property type="entry name" value="Homeodomain-like"/>
    <property type="match status" value="2"/>
</dbReference>
<dbReference type="InterPro" id="IPR020449">
    <property type="entry name" value="Tscrpt_reg_AraC-type_HTH"/>
</dbReference>
<dbReference type="SMART" id="SM00342">
    <property type="entry name" value="HTH_ARAC"/>
    <property type="match status" value="1"/>
</dbReference>
<evidence type="ECO:0000313" key="11">
    <source>
        <dbReference type="EMBL" id="TCL70021.1"/>
    </source>
</evidence>
<protein>
    <submittedName>
        <fullName evidence="11">Helix-turn-helix protein</fullName>
    </submittedName>
</protein>
<dbReference type="SMART" id="SM00448">
    <property type="entry name" value="REC"/>
    <property type="match status" value="1"/>
</dbReference>
<gene>
    <name evidence="11" type="ORF">EDC14_101010</name>
</gene>
<dbReference type="InterPro" id="IPR051552">
    <property type="entry name" value="HptR"/>
</dbReference>
<evidence type="ECO:0000259" key="9">
    <source>
        <dbReference type="PROSITE" id="PS01124"/>
    </source>
</evidence>
<name>A0A4R1RTZ8_HYDET</name>
<accession>A0A4R1RTZ8</accession>
<evidence type="ECO:0000259" key="10">
    <source>
        <dbReference type="PROSITE" id="PS50110"/>
    </source>
</evidence>
<keyword evidence="5" id="KW-0805">Transcription regulation</keyword>
<keyword evidence="7" id="KW-0804">Transcription</keyword>
<dbReference type="AlphaFoldDB" id="A0A4R1RTZ8"/>
<feature type="domain" description="HTH araC/xylS-type" evidence="9">
    <location>
        <begin position="144"/>
        <end position="245"/>
    </location>
</feature>
<dbReference type="Gene3D" id="3.40.50.2300">
    <property type="match status" value="1"/>
</dbReference>
<dbReference type="InterPro" id="IPR018060">
    <property type="entry name" value="HTH_AraC"/>
</dbReference>
<dbReference type="InterPro" id="IPR009057">
    <property type="entry name" value="Homeodomain-like_sf"/>
</dbReference>
<feature type="modified residue" description="4-aspartylphosphate" evidence="8">
    <location>
        <position position="55"/>
    </location>
</feature>
<dbReference type="EMBL" id="SLUN01000010">
    <property type="protein sequence ID" value="TCL70021.1"/>
    <property type="molecule type" value="Genomic_DNA"/>
</dbReference>
<keyword evidence="3 8" id="KW-0597">Phosphoprotein</keyword>
<dbReference type="PANTHER" id="PTHR42713:SF3">
    <property type="entry name" value="TRANSCRIPTIONAL REGULATORY PROTEIN HPTR"/>
    <property type="match status" value="1"/>
</dbReference>
<organism evidence="11 12">
    <name type="scientific">Hydrogenispora ethanolica</name>
    <dbReference type="NCBI Taxonomy" id="1082276"/>
    <lineage>
        <taxon>Bacteria</taxon>
        <taxon>Bacillati</taxon>
        <taxon>Bacillota</taxon>
        <taxon>Hydrogenispora</taxon>
    </lineage>
</organism>
<dbReference type="PANTHER" id="PTHR42713">
    <property type="entry name" value="HISTIDINE KINASE-RELATED"/>
    <property type="match status" value="1"/>
</dbReference>
<evidence type="ECO:0000256" key="7">
    <source>
        <dbReference type="ARBA" id="ARBA00023163"/>
    </source>
</evidence>
<dbReference type="OrthoDB" id="1769137at2"/>
<feature type="domain" description="Response regulatory" evidence="10">
    <location>
        <begin position="3"/>
        <end position="120"/>
    </location>
</feature>
<evidence type="ECO:0000313" key="12">
    <source>
        <dbReference type="Proteomes" id="UP000295008"/>
    </source>
</evidence>
<dbReference type="GO" id="GO:0005737">
    <property type="term" value="C:cytoplasm"/>
    <property type="evidence" value="ECO:0007669"/>
    <property type="project" value="UniProtKB-SubCell"/>
</dbReference>